<keyword evidence="4 5" id="KW-0472">Membrane</keyword>
<gene>
    <name evidence="7" type="ORF">GCM10017044_26800</name>
</gene>
<evidence type="ECO:0000256" key="3">
    <source>
        <dbReference type="ARBA" id="ARBA00022989"/>
    </source>
</evidence>
<dbReference type="AlphaFoldDB" id="A0A919AZ19"/>
<reference evidence="7" key="1">
    <citation type="journal article" date="2014" name="Int. J. Syst. Evol. Microbiol.">
        <title>Complete genome sequence of Corynebacterium casei LMG S-19264T (=DSM 44701T), isolated from a smear-ripened cheese.</title>
        <authorList>
            <consortium name="US DOE Joint Genome Institute (JGI-PGF)"/>
            <person name="Walter F."/>
            <person name="Albersmeier A."/>
            <person name="Kalinowski J."/>
            <person name="Ruckert C."/>
        </authorList>
    </citation>
    <scope>NUCLEOTIDE SEQUENCE</scope>
    <source>
        <strain evidence="7">KCTC 42590</strain>
    </source>
</reference>
<feature type="transmembrane region" description="Helical" evidence="5">
    <location>
        <begin position="12"/>
        <end position="29"/>
    </location>
</feature>
<evidence type="ECO:0000256" key="5">
    <source>
        <dbReference type="SAM" id="Phobius"/>
    </source>
</evidence>
<dbReference type="InterPro" id="IPR002810">
    <property type="entry name" value="NfeD-like_C"/>
</dbReference>
<keyword evidence="2 5" id="KW-0812">Transmembrane</keyword>
<dbReference type="Pfam" id="PF01957">
    <property type="entry name" value="NfeD"/>
    <property type="match status" value="1"/>
</dbReference>
<evidence type="ECO:0000256" key="4">
    <source>
        <dbReference type="ARBA" id="ARBA00023136"/>
    </source>
</evidence>
<evidence type="ECO:0000256" key="1">
    <source>
        <dbReference type="ARBA" id="ARBA00004141"/>
    </source>
</evidence>
<organism evidence="7 8">
    <name type="scientific">Kordiimonas sediminis</name>
    <dbReference type="NCBI Taxonomy" id="1735581"/>
    <lineage>
        <taxon>Bacteria</taxon>
        <taxon>Pseudomonadati</taxon>
        <taxon>Pseudomonadota</taxon>
        <taxon>Alphaproteobacteria</taxon>
        <taxon>Kordiimonadales</taxon>
        <taxon>Kordiimonadaceae</taxon>
        <taxon>Kordiimonas</taxon>
    </lineage>
</organism>
<dbReference type="InterPro" id="IPR012340">
    <property type="entry name" value="NA-bd_OB-fold"/>
</dbReference>
<dbReference type="SUPFAM" id="SSF141322">
    <property type="entry name" value="NfeD domain-like"/>
    <property type="match status" value="1"/>
</dbReference>
<proteinExistence type="predicted"/>
<sequence length="153" mass="16813">MQEILSWMTENTLWLWLASGLVLLAGEMILPGVYLLWLGIAAILTAVVNLLLPTLGIEIQFVIFSILAVIAIILANRYFYGKDAWPEASETVNVRGRKHVGKTYEVIQAIHNGRGKVKVGDSQWLAEGEDAEVGDLVEVIDIQGSVLKVARKG</sequence>
<accession>A0A919AZ19</accession>
<evidence type="ECO:0000256" key="2">
    <source>
        <dbReference type="ARBA" id="ARBA00022692"/>
    </source>
</evidence>
<evidence type="ECO:0000259" key="6">
    <source>
        <dbReference type="Pfam" id="PF01957"/>
    </source>
</evidence>
<dbReference type="Gene3D" id="2.40.50.140">
    <property type="entry name" value="Nucleic acid-binding proteins"/>
    <property type="match status" value="1"/>
</dbReference>
<dbReference type="RefSeq" id="WP_191253798.1">
    <property type="nucleotide sequence ID" value="NZ_BNCI01000002.1"/>
</dbReference>
<reference evidence="7" key="2">
    <citation type="submission" date="2020-09" db="EMBL/GenBank/DDBJ databases">
        <authorList>
            <person name="Sun Q."/>
            <person name="Kim S."/>
        </authorList>
    </citation>
    <scope>NUCLEOTIDE SEQUENCE</scope>
    <source>
        <strain evidence="7">KCTC 42590</strain>
    </source>
</reference>
<dbReference type="Proteomes" id="UP000630923">
    <property type="component" value="Unassembled WGS sequence"/>
</dbReference>
<dbReference type="PANTHER" id="PTHR33507">
    <property type="entry name" value="INNER MEMBRANE PROTEIN YBBJ"/>
    <property type="match status" value="1"/>
</dbReference>
<feature type="domain" description="NfeD-like C-terminal" evidence="6">
    <location>
        <begin position="99"/>
        <end position="150"/>
    </location>
</feature>
<evidence type="ECO:0000313" key="7">
    <source>
        <dbReference type="EMBL" id="GHF30090.1"/>
    </source>
</evidence>
<evidence type="ECO:0000313" key="8">
    <source>
        <dbReference type="Proteomes" id="UP000630923"/>
    </source>
</evidence>
<name>A0A919AZ19_9PROT</name>
<dbReference type="GO" id="GO:0005886">
    <property type="term" value="C:plasma membrane"/>
    <property type="evidence" value="ECO:0007669"/>
    <property type="project" value="TreeGrafter"/>
</dbReference>
<feature type="transmembrane region" description="Helical" evidence="5">
    <location>
        <begin position="35"/>
        <end position="52"/>
    </location>
</feature>
<comment type="caution">
    <text evidence="7">The sequence shown here is derived from an EMBL/GenBank/DDBJ whole genome shotgun (WGS) entry which is preliminary data.</text>
</comment>
<keyword evidence="3 5" id="KW-1133">Transmembrane helix</keyword>
<keyword evidence="8" id="KW-1185">Reference proteome</keyword>
<protein>
    <submittedName>
        <fullName evidence="7">Membrane protein</fullName>
    </submittedName>
</protein>
<dbReference type="EMBL" id="BNCI01000002">
    <property type="protein sequence ID" value="GHF30090.1"/>
    <property type="molecule type" value="Genomic_DNA"/>
</dbReference>
<comment type="subcellular location">
    <subcellularLocation>
        <location evidence="1">Membrane</location>
        <topology evidence="1">Multi-pass membrane protein</topology>
    </subcellularLocation>
</comment>
<feature type="transmembrane region" description="Helical" evidence="5">
    <location>
        <begin position="59"/>
        <end position="80"/>
    </location>
</feature>
<dbReference type="PANTHER" id="PTHR33507:SF3">
    <property type="entry name" value="INNER MEMBRANE PROTEIN YBBJ"/>
    <property type="match status" value="1"/>
</dbReference>
<dbReference type="InterPro" id="IPR052165">
    <property type="entry name" value="Membrane_assoc_protease"/>
</dbReference>